<feature type="domain" description="Dienelactone hydrolase" evidence="1">
    <location>
        <begin position="98"/>
        <end position="209"/>
    </location>
</feature>
<organism evidence="2 3">
    <name type="scientific">Atlantibacter subterraneus</name>
    <dbReference type="NCBI Taxonomy" id="255519"/>
    <lineage>
        <taxon>Bacteria</taxon>
        <taxon>Pseudomonadati</taxon>
        <taxon>Pseudomonadota</taxon>
        <taxon>Gammaproteobacteria</taxon>
        <taxon>Enterobacterales</taxon>
        <taxon>Enterobacteriaceae</taxon>
        <taxon>Atlantibacter</taxon>
    </lineage>
</organism>
<dbReference type="RefSeq" id="WP_125295227.1">
    <property type="nucleotide sequence ID" value="NZ_JAPTZM010000001.1"/>
</dbReference>
<comment type="caution">
    <text evidence="2">The sequence shown here is derived from an EMBL/GenBank/DDBJ whole genome shotgun (WGS) entry which is preliminary data.</text>
</comment>
<sequence length="239" mass="26138">MDITVTPKTSELKIADGNFDVTLFQVRDSTKCILFASGLGGSPLRHMGLIQVFARHGISVVAPHFELLTSPFPAKSELIERVQRLDLAAEKFCTHYVSVSGVGHSLGAAILLIHAGAKARTSAREHVSFEGKSALDRLVLLTPPADFFSAHLSLVSVKAPVQIWAGDQDTITPPTQAHFLHQSLKVHSSSELHIVENAGHFTFMNTLPPQVIDPHPSRTDFLLRLGEKISRFVSSPRIR</sequence>
<dbReference type="Gene3D" id="3.40.50.1820">
    <property type="entry name" value="alpha/beta hydrolase"/>
    <property type="match status" value="2"/>
</dbReference>
<dbReference type="SUPFAM" id="SSF53474">
    <property type="entry name" value="alpha/beta-Hydrolases"/>
    <property type="match status" value="1"/>
</dbReference>
<name>A0A427UPQ1_9ENTR</name>
<proteinExistence type="predicted"/>
<evidence type="ECO:0000259" key="1">
    <source>
        <dbReference type="Pfam" id="PF01738"/>
    </source>
</evidence>
<dbReference type="GO" id="GO:0016787">
    <property type="term" value="F:hydrolase activity"/>
    <property type="evidence" value="ECO:0007669"/>
    <property type="project" value="UniProtKB-KW"/>
</dbReference>
<evidence type="ECO:0000313" key="2">
    <source>
        <dbReference type="EMBL" id="RSE22506.1"/>
    </source>
</evidence>
<dbReference type="InterPro" id="IPR002925">
    <property type="entry name" value="Dienelactn_hydro"/>
</dbReference>
<dbReference type="OrthoDB" id="9780765at2"/>
<dbReference type="InterPro" id="IPR029058">
    <property type="entry name" value="AB_hydrolase_fold"/>
</dbReference>
<protein>
    <submittedName>
        <fullName evidence="2">Alpha/beta hydrolase</fullName>
    </submittedName>
</protein>
<keyword evidence="2" id="KW-0378">Hydrolase</keyword>
<dbReference type="EMBL" id="RHXB01000017">
    <property type="protein sequence ID" value="RSE22506.1"/>
    <property type="molecule type" value="Genomic_DNA"/>
</dbReference>
<dbReference type="AlphaFoldDB" id="A0A427UPQ1"/>
<reference evidence="2 3" key="1">
    <citation type="submission" date="2018-10" db="EMBL/GenBank/DDBJ databases">
        <title>Transmission dynamics of multidrug resistant bacteria on intensive care unit surfaces.</title>
        <authorList>
            <person name="D'Souza A.W."/>
            <person name="Potter R.F."/>
            <person name="Wallace M."/>
            <person name="Shupe A."/>
            <person name="Patel S."/>
            <person name="Sun S."/>
            <person name="Gul D."/>
            <person name="Kwon J.H."/>
            <person name="Andleeb S."/>
            <person name="Burnham C.-A.D."/>
            <person name="Dantas G."/>
        </authorList>
    </citation>
    <scope>NUCLEOTIDE SEQUENCE [LARGE SCALE GENOMIC DNA]</scope>
    <source>
        <strain evidence="2 3">AS_373</strain>
    </source>
</reference>
<gene>
    <name evidence="2" type="ORF">EGT71_20720</name>
</gene>
<accession>A0A427UPQ1</accession>
<dbReference type="Pfam" id="PF01738">
    <property type="entry name" value="DLH"/>
    <property type="match status" value="1"/>
</dbReference>
<dbReference type="Proteomes" id="UP000275331">
    <property type="component" value="Unassembled WGS sequence"/>
</dbReference>
<evidence type="ECO:0000313" key="3">
    <source>
        <dbReference type="Proteomes" id="UP000275331"/>
    </source>
</evidence>